<dbReference type="Proteomes" id="UP000504607">
    <property type="component" value="Chromosome 7"/>
</dbReference>
<dbReference type="InterPro" id="IPR032838">
    <property type="entry name" value="Vwaint_dom"/>
</dbReference>
<dbReference type="PANTHER" id="PTHR10579">
    <property type="entry name" value="CALCIUM-ACTIVATED CHLORIDE CHANNEL REGULATOR"/>
    <property type="match status" value="1"/>
</dbReference>
<dbReference type="InParanoid" id="A0A6J0PKY3"/>
<proteinExistence type="predicted"/>
<dbReference type="OrthoDB" id="299997at2759"/>
<dbReference type="Pfam" id="PF13768">
    <property type="entry name" value="VWA_3"/>
    <property type="match status" value="1"/>
</dbReference>
<evidence type="ECO:0000259" key="2">
    <source>
        <dbReference type="Pfam" id="PF14624"/>
    </source>
</evidence>
<feature type="domain" description="VWA-Hint protein Vwaint" evidence="2">
    <location>
        <begin position="279"/>
        <end position="353"/>
    </location>
</feature>
<protein>
    <submittedName>
        <fullName evidence="4">E3 ubiquitin-protein ligase WAV3-like</fullName>
    </submittedName>
</protein>
<dbReference type="AlphaFoldDB" id="A0A6J0PKY3"/>
<sequence>MSDAGRAEAADAINSLVTSGGTDIAGGLSAGIRILKERRLRNPVASIILLSDGIDTMGLPPSARSVGPIHTFGFGANHDPTIMHAVAEATGGTFSFVEEEAAVSDAFAACLAGLLSVVAQYLHLTICSASPGVHLTSVGTGNYSSRISDQRLMAVIEVGDMYAEEEKFFLLDVTVPIKEDKNDPSMQLISVYCSYVDPLTQDIIHVEEERTIVRRPDSLSPEDEIANLIVDGQRNRILVAESIAEAQAKADGGDLKGAKAVLDARRAALVASSSALAGDELCAWLDKELIEIGERIANRRAYEKSGRAYMLSGMSSHSWQRAAMRGHSTMLTSAPASVTFQTQVMTEMLDSSREWSQELLLDGRRSASQPPEGRLQ</sequence>
<dbReference type="SUPFAM" id="SSF53300">
    <property type="entry name" value="vWA-like"/>
    <property type="match status" value="1"/>
</dbReference>
<dbReference type="PANTHER" id="PTHR10579:SF146">
    <property type="entry name" value="RING-TYPE DOMAIN-CONTAINING PROTEIN"/>
    <property type="match status" value="1"/>
</dbReference>
<evidence type="ECO:0000313" key="4">
    <source>
        <dbReference type="RefSeq" id="XP_019707277.1"/>
    </source>
</evidence>
<keyword evidence="3" id="KW-1185">Reference proteome</keyword>
<organism evidence="3 4">
    <name type="scientific">Elaeis guineensis var. tenera</name>
    <name type="common">Oil palm</name>
    <dbReference type="NCBI Taxonomy" id="51953"/>
    <lineage>
        <taxon>Eukaryota</taxon>
        <taxon>Viridiplantae</taxon>
        <taxon>Streptophyta</taxon>
        <taxon>Embryophyta</taxon>
        <taxon>Tracheophyta</taxon>
        <taxon>Spermatophyta</taxon>
        <taxon>Magnoliopsida</taxon>
        <taxon>Liliopsida</taxon>
        <taxon>Arecaceae</taxon>
        <taxon>Arecoideae</taxon>
        <taxon>Cocoseae</taxon>
        <taxon>Elaeidinae</taxon>
        <taxon>Elaeis</taxon>
    </lineage>
</organism>
<dbReference type="RefSeq" id="XP_019707277.1">
    <property type="nucleotide sequence ID" value="XM_019851718.1"/>
</dbReference>
<dbReference type="InterPro" id="IPR036465">
    <property type="entry name" value="vWFA_dom_sf"/>
</dbReference>
<name>A0A6J0PKY3_ELAGV</name>
<gene>
    <name evidence="4" type="primary">LOC105049237</name>
</gene>
<dbReference type="Pfam" id="PF14624">
    <property type="entry name" value="Vwaint"/>
    <property type="match status" value="1"/>
</dbReference>
<dbReference type="Gene3D" id="3.40.50.410">
    <property type="entry name" value="von Willebrand factor, type A domain"/>
    <property type="match status" value="1"/>
</dbReference>
<evidence type="ECO:0000259" key="1">
    <source>
        <dbReference type="Pfam" id="PF13768"/>
    </source>
</evidence>
<evidence type="ECO:0000313" key="3">
    <source>
        <dbReference type="Proteomes" id="UP000504607"/>
    </source>
</evidence>
<dbReference type="InterPro" id="IPR051266">
    <property type="entry name" value="CLCR"/>
</dbReference>
<reference evidence="4" key="1">
    <citation type="submission" date="2025-08" db="UniProtKB">
        <authorList>
            <consortium name="RefSeq"/>
        </authorList>
    </citation>
    <scope>IDENTIFICATION</scope>
</reference>
<accession>A0A6J0PKY3</accession>
<feature type="domain" description="VWFA" evidence="1">
    <location>
        <begin position="3"/>
        <end position="96"/>
    </location>
</feature>
<dbReference type="InterPro" id="IPR002035">
    <property type="entry name" value="VWF_A"/>
</dbReference>